<comment type="caution">
    <text evidence="8">Lacks conserved residue(s) required for the propagation of feature annotation.</text>
</comment>
<keyword evidence="7 8" id="KW-0501">Molybdenum cofactor biosynthesis</keyword>
<dbReference type="InParanoid" id="K9TCI7"/>
<feature type="binding site" evidence="8">
    <location>
        <position position="29"/>
    </location>
    <ligand>
        <name>GTP</name>
        <dbReference type="ChEBI" id="CHEBI:37565"/>
    </ligand>
</feature>
<dbReference type="Proteomes" id="UP000010367">
    <property type="component" value="Chromosome"/>
</dbReference>
<dbReference type="InterPro" id="IPR029044">
    <property type="entry name" value="Nucleotide-diphossugar_trans"/>
</dbReference>
<keyword evidence="6 8" id="KW-0342">GTP-binding</keyword>
<evidence type="ECO:0000256" key="1">
    <source>
        <dbReference type="ARBA" id="ARBA00022490"/>
    </source>
</evidence>
<dbReference type="PATRIC" id="fig|56110.3.peg.599"/>
<dbReference type="GO" id="GO:0005737">
    <property type="term" value="C:cytoplasm"/>
    <property type="evidence" value="ECO:0007669"/>
    <property type="project" value="UniProtKB-SubCell"/>
</dbReference>
<evidence type="ECO:0000256" key="4">
    <source>
        <dbReference type="ARBA" id="ARBA00022741"/>
    </source>
</evidence>
<feature type="domain" description="MobA-like NTP transferase" evidence="9">
    <location>
        <begin position="14"/>
        <end position="175"/>
    </location>
</feature>
<comment type="catalytic activity">
    <reaction evidence="8">
        <text>Mo-molybdopterin + GTP + H(+) = Mo-molybdopterin guanine dinucleotide + diphosphate</text>
        <dbReference type="Rhea" id="RHEA:34243"/>
        <dbReference type="ChEBI" id="CHEBI:15378"/>
        <dbReference type="ChEBI" id="CHEBI:33019"/>
        <dbReference type="ChEBI" id="CHEBI:37565"/>
        <dbReference type="ChEBI" id="CHEBI:71302"/>
        <dbReference type="ChEBI" id="CHEBI:71310"/>
        <dbReference type="EC" id="2.7.7.77"/>
    </reaction>
</comment>
<comment type="cofactor">
    <cofactor evidence="8">
        <name>Mg(2+)</name>
        <dbReference type="ChEBI" id="CHEBI:18420"/>
    </cofactor>
</comment>
<comment type="subcellular location">
    <subcellularLocation>
        <location evidence="8">Cytoplasm</location>
    </subcellularLocation>
</comment>
<dbReference type="CDD" id="cd02503">
    <property type="entry name" value="MobA"/>
    <property type="match status" value="1"/>
</dbReference>
<keyword evidence="3 8" id="KW-0479">Metal-binding</keyword>
<dbReference type="KEGG" id="oac:Oscil6304_0499"/>
<dbReference type="GO" id="GO:0061603">
    <property type="term" value="F:molybdenum cofactor guanylyltransferase activity"/>
    <property type="evidence" value="ECO:0007669"/>
    <property type="project" value="UniProtKB-EC"/>
</dbReference>
<feature type="binding site" evidence="8">
    <location>
        <position position="112"/>
    </location>
    <ligand>
        <name>GTP</name>
        <dbReference type="ChEBI" id="CHEBI:37565"/>
    </ligand>
</feature>
<dbReference type="EMBL" id="CP003607">
    <property type="protein sequence ID" value="AFY80245.1"/>
    <property type="molecule type" value="Genomic_DNA"/>
</dbReference>
<dbReference type="PANTHER" id="PTHR19136:SF81">
    <property type="entry name" value="MOLYBDENUM COFACTOR GUANYLYLTRANSFERASE"/>
    <property type="match status" value="1"/>
</dbReference>
<comment type="domain">
    <text evidence="8">The N-terminal domain determines nucleotide recognition and specific binding, while the C-terminal domain determines the specific binding to the target protein.</text>
</comment>
<dbReference type="PANTHER" id="PTHR19136">
    <property type="entry name" value="MOLYBDENUM COFACTOR GUANYLYLTRANSFERASE"/>
    <property type="match status" value="1"/>
</dbReference>
<dbReference type="HOGENOM" id="CLU_055597_2_2_3"/>
<evidence type="ECO:0000313" key="10">
    <source>
        <dbReference type="EMBL" id="AFY80245.1"/>
    </source>
</evidence>
<reference evidence="10 11" key="1">
    <citation type="submission" date="2012-06" db="EMBL/GenBank/DDBJ databases">
        <title>Finished chromosome of genome of Oscillatoria acuminata PCC 6304.</title>
        <authorList>
            <consortium name="US DOE Joint Genome Institute"/>
            <person name="Gugger M."/>
            <person name="Coursin T."/>
            <person name="Rippka R."/>
            <person name="Tandeau De Marsac N."/>
            <person name="Huntemann M."/>
            <person name="Wei C.-L."/>
            <person name="Han J."/>
            <person name="Detter J.C."/>
            <person name="Han C."/>
            <person name="Tapia R."/>
            <person name="Davenport K."/>
            <person name="Daligault H."/>
            <person name="Erkkila T."/>
            <person name="Gu W."/>
            <person name="Munk A.C.C."/>
            <person name="Teshima H."/>
            <person name="Xu Y."/>
            <person name="Chain P."/>
            <person name="Chen A."/>
            <person name="Krypides N."/>
            <person name="Mavromatis K."/>
            <person name="Markowitz V."/>
            <person name="Szeto E."/>
            <person name="Ivanova N."/>
            <person name="Mikhailova N."/>
            <person name="Ovchinnikova G."/>
            <person name="Pagani I."/>
            <person name="Pati A."/>
            <person name="Goodwin L."/>
            <person name="Peters L."/>
            <person name="Pitluck S."/>
            <person name="Woyke T."/>
            <person name="Kerfeld C."/>
        </authorList>
    </citation>
    <scope>NUCLEOTIDE SEQUENCE [LARGE SCALE GENOMIC DNA]</scope>
    <source>
        <strain evidence="10 11">PCC 6304</strain>
    </source>
</reference>
<evidence type="ECO:0000259" key="9">
    <source>
        <dbReference type="Pfam" id="PF12804"/>
    </source>
</evidence>
<evidence type="ECO:0000256" key="2">
    <source>
        <dbReference type="ARBA" id="ARBA00022679"/>
    </source>
</evidence>
<organism evidence="10 11">
    <name type="scientific">Oscillatoria acuminata PCC 6304</name>
    <dbReference type="NCBI Taxonomy" id="56110"/>
    <lineage>
        <taxon>Bacteria</taxon>
        <taxon>Bacillati</taxon>
        <taxon>Cyanobacteriota</taxon>
        <taxon>Cyanophyceae</taxon>
        <taxon>Oscillatoriophycideae</taxon>
        <taxon>Oscillatoriales</taxon>
        <taxon>Oscillatoriaceae</taxon>
        <taxon>Oscillatoria</taxon>
    </lineage>
</organism>
<dbReference type="RefSeq" id="WP_015146895.1">
    <property type="nucleotide sequence ID" value="NC_019693.1"/>
</dbReference>
<dbReference type="InterPro" id="IPR025877">
    <property type="entry name" value="MobA-like_NTP_Trfase"/>
</dbReference>
<dbReference type="SUPFAM" id="SSF53448">
    <property type="entry name" value="Nucleotide-diphospho-sugar transferases"/>
    <property type="match status" value="1"/>
</dbReference>
<comment type="similarity">
    <text evidence="8">Belongs to the MobA family.</text>
</comment>
<evidence type="ECO:0000256" key="6">
    <source>
        <dbReference type="ARBA" id="ARBA00023134"/>
    </source>
</evidence>
<dbReference type="InterPro" id="IPR013482">
    <property type="entry name" value="Molybde_CF_guanTrfase"/>
</dbReference>
<dbReference type="STRING" id="56110.Oscil6304_0499"/>
<keyword evidence="4 8" id="KW-0547">Nucleotide-binding</keyword>
<proteinExistence type="inferred from homology"/>
<dbReference type="GO" id="GO:0005525">
    <property type="term" value="F:GTP binding"/>
    <property type="evidence" value="ECO:0007669"/>
    <property type="project" value="UniProtKB-UniRule"/>
</dbReference>
<dbReference type="NCBIfam" id="NF002741">
    <property type="entry name" value="PRK02726.1"/>
    <property type="match status" value="1"/>
</dbReference>
<keyword evidence="5 8" id="KW-0460">Magnesium</keyword>
<comment type="function">
    <text evidence="8">Transfers a GMP moiety from GTP to Mo-molybdopterin (Mo-MPT) cofactor (Moco or molybdenum cofactor) to form Mo-molybdopterin guanine dinucleotide (Mo-MGD) cofactor.</text>
</comment>
<keyword evidence="10" id="KW-0548">Nucleotidyltransferase</keyword>
<feature type="binding site" evidence="8">
    <location>
        <position position="112"/>
    </location>
    <ligand>
        <name>Mg(2+)</name>
        <dbReference type="ChEBI" id="CHEBI:18420"/>
    </ligand>
</feature>
<evidence type="ECO:0000256" key="8">
    <source>
        <dbReference type="HAMAP-Rule" id="MF_00316"/>
    </source>
</evidence>
<dbReference type="GO" id="GO:0046872">
    <property type="term" value="F:metal ion binding"/>
    <property type="evidence" value="ECO:0007669"/>
    <property type="project" value="UniProtKB-KW"/>
</dbReference>
<evidence type="ECO:0000313" key="11">
    <source>
        <dbReference type="Proteomes" id="UP000010367"/>
    </source>
</evidence>
<keyword evidence="11" id="KW-1185">Reference proteome</keyword>
<evidence type="ECO:0000256" key="5">
    <source>
        <dbReference type="ARBA" id="ARBA00022842"/>
    </source>
</evidence>
<evidence type="ECO:0000256" key="7">
    <source>
        <dbReference type="ARBA" id="ARBA00023150"/>
    </source>
</evidence>
<evidence type="ECO:0000256" key="3">
    <source>
        <dbReference type="ARBA" id="ARBA00022723"/>
    </source>
</evidence>
<keyword evidence="1 8" id="KW-0963">Cytoplasm</keyword>
<dbReference type="EC" id="2.7.7.77" evidence="8"/>
<dbReference type="eggNOG" id="COG0746">
    <property type="taxonomic scope" value="Bacteria"/>
</dbReference>
<dbReference type="AlphaFoldDB" id="K9TCI7"/>
<dbReference type="GO" id="GO:0006777">
    <property type="term" value="P:Mo-molybdopterin cofactor biosynthetic process"/>
    <property type="evidence" value="ECO:0007669"/>
    <property type="project" value="UniProtKB-KW"/>
</dbReference>
<feature type="binding site" evidence="8">
    <location>
        <begin position="17"/>
        <end position="19"/>
    </location>
    <ligand>
        <name>GTP</name>
        <dbReference type="ChEBI" id="CHEBI:37565"/>
    </ligand>
</feature>
<keyword evidence="2 8" id="KW-0808">Transferase</keyword>
<protein>
    <recommendedName>
        <fullName evidence="8">Probable molybdenum cofactor guanylyltransferase</fullName>
        <shortName evidence="8">MoCo guanylyltransferase</shortName>
        <ecNumber evidence="8">2.7.7.77</ecNumber>
    </recommendedName>
    <alternativeName>
        <fullName evidence="8">GTP:molybdopterin guanylyltransferase</fullName>
    </alternativeName>
    <alternativeName>
        <fullName evidence="8">Mo-MPT guanylyltransferase</fullName>
    </alternativeName>
    <alternativeName>
        <fullName evidence="8">Molybdopterin guanylyltransferase</fullName>
    </alternativeName>
    <alternativeName>
        <fullName evidence="8">Molybdopterin-guanine dinucleotide synthase</fullName>
        <shortName evidence="8">MGD synthase</shortName>
    </alternativeName>
</protein>
<name>K9TCI7_9CYAN</name>
<accession>K9TCI7</accession>
<sequence length="209" mass="23217">MMSESSPSNPQLAALILAGGKSSRMGEDKAQILWEGKPLLQRVCEVACHCASQVYYITPWPERYESMLSPEHLSGRTVQALPETDHKKGPLGALSEGLSQIEAEWVLLLACDLPLLDPAIVQQWATQLPHLPPESLALVPKQGTLWHPMCGFYRRSALEPLRQFLEEGGRSFQRWLPQIGATPLEVGTAEFRMLRNFNTPGDLHAPSPE</sequence>
<dbReference type="Pfam" id="PF12804">
    <property type="entry name" value="NTP_transf_3"/>
    <property type="match status" value="1"/>
</dbReference>
<gene>
    <name evidence="8" type="primary">mobA</name>
    <name evidence="10" type="ORF">Oscil6304_0499</name>
</gene>
<dbReference type="Gene3D" id="3.90.550.10">
    <property type="entry name" value="Spore Coat Polysaccharide Biosynthesis Protein SpsA, Chain A"/>
    <property type="match status" value="1"/>
</dbReference>
<dbReference type="HAMAP" id="MF_00316">
    <property type="entry name" value="MobA"/>
    <property type="match status" value="1"/>
</dbReference>